<dbReference type="EMBL" id="LAZR01032708">
    <property type="protein sequence ID" value="KKL50136.1"/>
    <property type="molecule type" value="Genomic_DNA"/>
</dbReference>
<feature type="non-terminal residue" evidence="1">
    <location>
        <position position="50"/>
    </location>
</feature>
<proteinExistence type="predicted"/>
<protein>
    <submittedName>
        <fullName evidence="1">Uncharacterized protein</fullName>
    </submittedName>
</protein>
<comment type="caution">
    <text evidence="1">The sequence shown here is derived from an EMBL/GenBank/DDBJ whole genome shotgun (WGS) entry which is preliminary data.</text>
</comment>
<dbReference type="AlphaFoldDB" id="A0A0F9D8U0"/>
<name>A0A0F9D8U0_9ZZZZ</name>
<gene>
    <name evidence="1" type="ORF">LCGC14_2308470</name>
</gene>
<accession>A0A0F9D8U0</accession>
<reference evidence="1" key="1">
    <citation type="journal article" date="2015" name="Nature">
        <title>Complex archaea that bridge the gap between prokaryotes and eukaryotes.</title>
        <authorList>
            <person name="Spang A."/>
            <person name="Saw J.H."/>
            <person name="Jorgensen S.L."/>
            <person name="Zaremba-Niedzwiedzka K."/>
            <person name="Martijn J."/>
            <person name="Lind A.E."/>
            <person name="van Eijk R."/>
            <person name="Schleper C."/>
            <person name="Guy L."/>
            <person name="Ettema T.J."/>
        </authorList>
    </citation>
    <scope>NUCLEOTIDE SEQUENCE</scope>
</reference>
<organism evidence="1">
    <name type="scientific">marine sediment metagenome</name>
    <dbReference type="NCBI Taxonomy" id="412755"/>
    <lineage>
        <taxon>unclassified sequences</taxon>
        <taxon>metagenomes</taxon>
        <taxon>ecological metagenomes</taxon>
    </lineage>
</organism>
<sequence>MVINKNNILYMRKIYTLGDDFYWRVIGRFKGDKKEVCLIRVYTELEAEKF</sequence>
<evidence type="ECO:0000313" key="1">
    <source>
        <dbReference type="EMBL" id="KKL50136.1"/>
    </source>
</evidence>